<dbReference type="SUPFAM" id="SSF81383">
    <property type="entry name" value="F-box domain"/>
    <property type="match status" value="1"/>
</dbReference>
<dbReference type="EMBL" id="JAEPRB010000077">
    <property type="protein sequence ID" value="KAG2222691.1"/>
    <property type="molecule type" value="Genomic_DNA"/>
</dbReference>
<evidence type="ECO:0000313" key="2">
    <source>
        <dbReference type="Proteomes" id="UP000646827"/>
    </source>
</evidence>
<dbReference type="SUPFAM" id="SSF52047">
    <property type="entry name" value="RNI-like"/>
    <property type="match status" value="1"/>
</dbReference>
<dbReference type="InterPro" id="IPR011990">
    <property type="entry name" value="TPR-like_helical_dom_sf"/>
</dbReference>
<reference evidence="1 2" key="1">
    <citation type="submission" date="2020-12" db="EMBL/GenBank/DDBJ databases">
        <title>Metabolic potential, ecology and presence of endohyphal bacteria is reflected in genomic diversity of Mucoromycotina.</title>
        <authorList>
            <person name="Muszewska A."/>
            <person name="Okrasinska A."/>
            <person name="Steczkiewicz K."/>
            <person name="Drgas O."/>
            <person name="Orlowska M."/>
            <person name="Perlinska-Lenart U."/>
            <person name="Aleksandrzak-Piekarczyk T."/>
            <person name="Szatraj K."/>
            <person name="Zielenkiewicz U."/>
            <person name="Pilsyk S."/>
            <person name="Malc E."/>
            <person name="Mieczkowski P."/>
            <person name="Kruszewska J.S."/>
            <person name="Biernat P."/>
            <person name="Pawlowska J."/>
        </authorList>
    </citation>
    <scope>NUCLEOTIDE SEQUENCE [LARGE SCALE GENOMIC DNA]</scope>
    <source>
        <strain evidence="1 2">CBS 142.35</strain>
    </source>
</reference>
<dbReference type="InterPro" id="IPR036047">
    <property type="entry name" value="F-box-like_dom_sf"/>
</dbReference>
<comment type="caution">
    <text evidence="1">The sequence shown here is derived from an EMBL/GenBank/DDBJ whole genome shotgun (WGS) entry which is preliminary data.</text>
</comment>
<keyword evidence="2" id="KW-1185">Reference proteome</keyword>
<dbReference type="Gene3D" id="1.25.40.10">
    <property type="entry name" value="Tetratricopeptide repeat domain"/>
    <property type="match status" value="1"/>
</dbReference>
<dbReference type="AlphaFoldDB" id="A0A8H7S6X9"/>
<evidence type="ECO:0008006" key="3">
    <source>
        <dbReference type="Google" id="ProtNLM"/>
    </source>
</evidence>
<dbReference type="Gene3D" id="3.80.10.10">
    <property type="entry name" value="Ribonuclease Inhibitor"/>
    <property type="match status" value="1"/>
</dbReference>
<organism evidence="1 2">
    <name type="scientific">Circinella minor</name>
    <dbReference type="NCBI Taxonomy" id="1195481"/>
    <lineage>
        <taxon>Eukaryota</taxon>
        <taxon>Fungi</taxon>
        <taxon>Fungi incertae sedis</taxon>
        <taxon>Mucoromycota</taxon>
        <taxon>Mucoromycotina</taxon>
        <taxon>Mucoromycetes</taxon>
        <taxon>Mucorales</taxon>
        <taxon>Lichtheimiaceae</taxon>
        <taxon>Circinella</taxon>
    </lineage>
</organism>
<sequence length="734" mass="84946">MSSELPVITPTSAIPLSFENVKNAYDHGDNDEIIRQATSIIEHIEQLELLSLLEHRAHALSMKSKFETAAQDTETMIEYAPTLPQGYLCFGKLLTMQGKHARASIVYQEGLEKVSTNDPAYGQLLQAKKMADEKKDHCFDLVSALPLELKDAIVILLSEKERANLFDVSTTWSRWLENCPEAWKYIYNEDVAVSHVLPKVAKYIKHLVFTEMTEEIWLKYLEHLENGDFRNLESLQVPEIEDYDVFSTNSLMSLMNGFWKTRFTLTKIDLTFPVYESPITITDILFYLPYLETLILSTDKIHLANMLGDLERLQEPHRSLVDLTLDTSYTTAAALKPLAKFCPYVRRLRLEYATYRVLDFVSDYFPNVEMLAYNFGYTLPESHKVLNQDYNNNEPIIPTTSVNNMYIKQKEGRLRAFYSSCGWKGVSGAGLFRLLQKNQKTLEIVYADMGRGNEREIEEDPRYYNPPEYLIEAASTVLNVDRLETIMFRSDEDGLHEPLCYRMVRSSLKYFKLVETYDLPAVVDMLISSQPSLETLGFKDVYIKDNDQETTIATQCMVQLLNRYAVTSLQGSNTTTNLRNVMLENCKFISDDILDALANIRTIRGLSFGDYSNITLQGFKNFFIKLKKQNVRITKLKFERMKDVVDTKTLLDIINTMEGLERLHLTCICELTERDIIKVIDNAKKLNTLIVENCWLYFKEIMPYVNKHNRKFKYLKLIDYHESDIDIFNIDTFA</sequence>
<protein>
    <recommendedName>
        <fullName evidence="3">F-box domain-containing protein</fullName>
    </recommendedName>
</protein>
<name>A0A8H7S6X9_9FUNG</name>
<accession>A0A8H7S6X9</accession>
<dbReference type="InterPro" id="IPR032675">
    <property type="entry name" value="LRR_dom_sf"/>
</dbReference>
<evidence type="ECO:0000313" key="1">
    <source>
        <dbReference type="EMBL" id="KAG2222691.1"/>
    </source>
</evidence>
<dbReference type="Proteomes" id="UP000646827">
    <property type="component" value="Unassembled WGS sequence"/>
</dbReference>
<dbReference type="OrthoDB" id="629492at2759"/>
<dbReference type="SUPFAM" id="SSF48452">
    <property type="entry name" value="TPR-like"/>
    <property type="match status" value="1"/>
</dbReference>
<proteinExistence type="predicted"/>
<gene>
    <name evidence="1" type="ORF">INT45_013505</name>
</gene>